<gene>
    <name evidence="1" type="ORF">THAPSDRAFT_3137</name>
</gene>
<dbReference type="GeneID" id="7442467"/>
<dbReference type="RefSeq" id="XP_002288669.1">
    <property type="nucleotide sequence ID" value="XM_002288633.1"/>
</dbReference>
<dbReference type="AlphaFoldDB" id="B8BWX3"/>
<dbReference type="HOGENOM" id="CLU_2042832_0_0_1"/>
<evidence type="ECO:0000313" key="1">
    <source>
        <dbReference type="EMBL" id="EED94105.1"/>
    </source>
</evidence>
<dbReference type="EMBL" id="CM000640">
    <property type="protein sequence ID" value="EED94105.1"/>
    <property type="molecule type" value="Genomic_DNA"/>
</dbReference>
<evidence type="ECO:0000313" key="2">
    <source>
        <dbReference type="Proteomes" id="UP000001449"/>
    </source>
</evidence>
<reference evidence="1 2" key="2">
    <citation type="journal article" date="2008" name="Nature">
        <title>The Phaeodactylum genome reveals the evolutionary history of diatom genomes.</title>
        <authorList>
            <person name="Bowler C."/>
            <person name="Allen A.E."/>
            <person name="Badger J.H."/>
            <person name="Grimwood J."/>
            <person name="Jabbari K."/>
            <person name="Kuo A."/>
            <person name="Maheswari U."/>
            <person name="Martens C."/>
            <person name="Maumus F."/>
            <person name="Otillar R.P."/>
            <person name="Rayko E."/>
            <person name="Salamov A."/>
            <person name="Vandepoele K."/>
            <person name="Beszteri B."/>
            <person name="Gruber A."/>
            <person name="Heijde M."/>
            <person name="Katinka M."/>
            <person name="Mock T."/>
            <person name="Valentin K."/>
            <person name="Verret F."/>
            <person name="Berges J.A."/>
            <person name="Brownlee C."/>
            <person name="Cadoret J.P."/>
            <person name="Chiovitti A."/>
            <person name="Choi C.J."/>
            <person name="Coesel S."/>
            <person name="De Martino A."/>
            <person name="Detter J.C."/>
            <person name="Durkin C."/>
            <person name="Falciatore A."/>
            <person name="Fournet J."/>
            <person name="Haruta M."/>
            <person name="Huysman M.J."/>
            <person name="Jenkins B.D."/>
            <person name="Jiroutova K."/>
            <person name="Jorgensen R.E."/>
            <person name="Joubert Y."/>
            <person name="Kaplan A."/>
            <person name="Kroger N."/>
            <person name="Kroth P.G."/>
            <person name="La Roche J."/>
            <person name="Lindquist E."/>
            <person name="Lommer M."/>
            <person name="Martin-Jezequel V."/>
            <person name="Lopez P.J."/>
            <person name="Lucas S."/>
            <person name="Mangogna M."/>
            <person name="McGinnis K."/>
            <person name="Medlin L.K."/>
            <person name="Montsant A."/>
            <person name="Oudot-Le Secq M.P."/>
            <person name="Napoli C."/>
            <person name="Obornik M."/>
            <person name="Parker M.S."/>
            <person name="Petit J.L."/>
            <person name="Porcel B.M."/>
            <person name="Poulsen N."/>
            <person name="Robison M."/>
            <person name="Rychlewski L."/>
            <person name="Rynearson T.A."/>
            <person name="Schmutz J."/>
            <person name="Shapiro H."/>
            <person name="Siaut M."/>
            <person name="Stanley M."/>
            <person name="Sussman M.R."/>
            <person name="Taylor A.R."/>
            <person name="Vardi A."/>
            <person name="von Dassow P."/>
            <person name="Vyverman W."/>
            <person name="Willis A."/>
            <person name="Wyrwicz L.S."/>
            <person name="Rokhsar D.S."/>
            <person name="Weissenbach J."/>
            <person name="Armbrust E.V."/>
            <person name="Green B.R."/>
            <person name="Van de Peer Y."/>
            <person name="Grigoriev I.V."/>
        </authorList>
    </citation>
    <scope>NUCLEOTIDE SEQUENCE [LARGE SCALE GENOMIC DNA]</scope>
    <source>
        <strain evidence="1 2">CCMP1335</strain>
    </source>
</reference>
<dbReference type="PaxDb" id="35128-Thaps3137"/>
<dbReference type="Proteomes" id="UP000001449">
    <property type="component" value="Chromosome 3"/>
</dbReference>
<name>B8BWX3_THAPS</name>
<accession>B8BWX3</accession>
<protein>
    <submittedName>
        <fullName evidence="1">Uncharacterized protein</fullName>
    </submittedName>
</protein>
<proteinExistence type="predicted"/>
<dbReference type="InParanoid" id="B8BWX3"/>
<keyword evidence="2" id="KW-1185">Reference proteome</keyword>
<sequence>MYSRLLHGMATRGNEVGYHPDTGKAIQRIMYTKRTPVPPSTSICDEDHDWIFSDVSHEVEEERHSYAKRTEDKHKKKVTFGSFSSSYVHSCPTLSSSGGCCDVVSDMKNFQDEECIFDIEL</sequence>
<reference evidence="1 2" key="1">
    <citation type="journal article" date="2004" name="Science">
        <title>The genome of the diatom Thalassiosira pseudonana: ecology, evolution, and metabolism.</title>
        <authorList>
            <person name="Armbrust E.V."/>
            <person name="Berges J.A."/>
            <person name="Bowler C."/>
            <person name="Green B.R."/>
            <person name="Martinez D."/>
            <person name="Putnam N.H."/>
            <person name="Zhou S."/>
            <person name="Allen A.E."/>
            <person name="Apt K.E."/>
            <person name="Bechner M."/>
            <person name="Brzezinski M.A."/>
            <person name="Chaal B.K."/>
            <person name="Chiovitti A."/>
            <person name="Davis A.K."/>
            <person name="Demarest M.S."/>
            <person name="Detter J.C."/>
            <person name="Glavina T."/>
            <person name="Goodstein D."/>
            <person name="Hadi M.Z."/>
            <person name="Hellsten U."/>
            <person name="Hildebrand M."/>
            <person name="Jenkins B.D."/>
            <person name="Jurka J."/>
            <person name="Kapitonov V.V."/>
            <person name="Kroger N."/>
            <person name="Lau W.W."/>
            <person name="Lane T.W."/>
            <person name="Larimer F.W."/>
            <person name="Lippmeier J.C."/>
            <person name="Lucas S."/>
            <person name="Medina M."/>
            <person name="Montsant A."/>
            <person name="Obornik M."/>
            <person name="Parker M.S."/>
            <person name="Palenik B."/>
            <person name="Pazour G.J."/>
            <person name="Richardson P.M."/>
            <person name="Rynearson T.A."/>
            <person name="Saito M.A."/>
            <person name="Schwartz D.C."/>
            <person name="Thamatrakoln K."/>
            <person name="Valentin K."/>
            <person name="Vardi A."/>
            <person name="Wilkerson F.P."/>
            <person name="Rokhsar D.S."/>
        </authorList>
    </citation>
    <scope>NUCLEOTIDE SEQUENCE [LARGE SCALE GENOMIC DNA]</scope>
    <source>
        <strain evidence="1 2">CCMP1335</strain>
    </source>
</reference>
<dbReference type="KEGG" id="tps:THAPSDRAFT_3137"/>
<organism evidence="1 2">
    <name type="scientific">Thalassiosira pseudonana</name>
    <name type="common">Marine diatom</name>
    <name type="synonym">Cyclotella nana</name>
    <dbReference type="NCBI Taxonomy" id="35128"/>
    <lineage>
        <taxon>Eukaryota</taxon>
        <taxon>Sar</taxon>
        <taxon>Stramenopiles</taxon>
        <taxon>Ochrophyta</taxon>
        <taxon>Bacillariophyta</taxon>
        <taxon>Coscinodiscophyceae</taxon>
        <taxon>Thalassiosirophycidae</taxon>
        <taxon>Thalassiosirales</taxon>
        <taxon>Thalassiosiraceae</taxon>
        <taxon>Thalassiosira</taxon>
    </lineage>
</organism>